<dbReference type="InterPro" id="IPR022595">
    <property type="entry name" value="Enc34_ssDNA-bd"/>
</dbReference>
<dbReference type="EMBL" id="FNRW01000005">
    <property type="protein sequence ID" value="SEB64072.1"/>
    <property type="molecule type" value="Genomic_DNA"/>
</dbReference>
<reference evidence="3 4" key="1">
    <citation type="submission" date="2016-10" db="EMBL/GenBank/DDBJ databases">
        <authorList>
            <person name="Varghese N."/>
            <person name="Submissions S."/>
        </authorList>
    </citation>
    <scope>NUCLEOTIDE SEQUENCE [LARGE SCALE GENOMIC DNA]</scope>
    <source>
        <strain evidence="3 4">DSM 20219</strain>
    </source>
</reference>
<comment type="caution">
    <text evidence="3">The sequence shown here is derived from an EMBL/GenBank/DDBJ whole genome shotgun (WGS) entry which is preliminary data.</text>
</comment>
<reference evidence="2 5" key="2">
    <citation type="submission" date="2018-08" db="EMBL/GenBank/DDBJ databases">
        <title>A genome reference for cultivated species of the human gut microbiota.</title>
        <authorList>
            <person name="Zou Y."/>
            <person name="Xue W."/>
            <person name="Luo G."/>
        </authorList>
    </citation>
    <scope>NUCLEOTIDE SEQUENCE [LARGE SCALE GENOMIC DNA]</scope>
    <source>
        <strain evidence="2 5">AF11-12</strain>
    </source>
</reference>
<protein>
    <submittedName>
        <fullName evidence="1">DUF2815 family protein</fullName>
    </submittedName>
</protein>
<proteinExistence type="predicted"/>
<evidence type="ECO:0000313" key="2">
    <source>
        <dbReference type="EMBL" id="RGW62662.1"/>
    </source>
</evidence>
<dbReference type="Proteomes" id="UP000265775">
    <property type="component" value="Unassembled WGS sequence"/>
</dbReference>
<evidence type="ECO:0000313" key="5">
    <source>
        <dbReference type="Proteomes" id="UP000265775"/>
    </source>
</evidence>
<dbReference type="SUPFAM" id="SSF50249">
    <property type="entry name" value="Nucleic acid-binding proteins"/>
    <property type="match status" value="1"/>
</dbReference>
<sequence length="224" mass="24397">MADQNQQAERLNLVTVPGIANFPHLFDTDPKNGKYTLSILFDKKDPDAQKMMRDLQAKCTEAIRRGIDGEPGRDGKSYAPFAGHSMDDADWVKRLGLPVEDGDTAVFTRGDNVGKLKKDVYKEYEGHWILKAGTKNDLVAAGWVVDQNRRRLTANELYSGAIVRANIWLYPYRQDNSGVGAMLNAVVKTGDGERIGGETDPLAAFGLPDASAAGVPDPFAGMGV</sequence>
<evidence type="ECO:0000313" key="1">
    <source>
        <dbReference type="EMBL" id="MDW7547196.1"/>
    </source>
</evidence>
<dbReference type="Gene3D" id="2.40.50.140">
    <property type="entry name" value="Nucleic acid-binding proteins"/>
    <property type="match status" value="1"/>
</dbReference>
<dbReference type="RefSeq" id="WP_013582713.1">
    <property type="nucleotide sequence ID" value="NZ_CAXSUE010000004.1"/>
</dbReference>
<evidence type="ECO:0000313" key="4">
    <source>
        <dbReference type="Proteomes" id="UP000182842"/>
    </source>
</evidence>
<dbReference type="Pfam" id="PF10991">
    <property type="entry name" value="Enc34_ssDNA-bd"/>
    <property type="match status" value="1"/>
</dbReference>
<organism evidence="3 4">
    <name type="scientific">Bifidobacterium longum</name>
    <dbReference type="NCBI Taxonomy" id="216816"/>
    <lineage>
        <taxon>Bacteria</taxon>
        <taxon>Bacillati</taxon>
        <taxon>Actinomycetota</taxon>
        <taxon>Actinomycetes</taxon>
        <taxon>Bifidobacteriales</taxon>
        <taxon>Bifidobacteriaceae</taxon>
        <taxon>Bifidobacterium</taxon>
    </lineage>
</organism>
<dbReference type="Proteomes" id="UP001272183">
    <property type="component" value="Unassembled WGS sequence"/>
</dbReference>
<dbReference type="EMBL" id="JAWUDL010000029">
    <property type="protein sequence ID" value="MDW7547196.1"/>
    <property type="molecule type" value="Genomic_DNA"/>
</dbReference>
<dbReference type="EMBL" id="QSAR01000027">
    <property type="protein sequence ID" value="RGW62662.1"/>
    <property type="molecule type" value="Genomic_DNA"/>
</dbReference>
<dbReference type="GeneID" id="69578241"/>
<gene>
    <name evidence="2" type="ORF">DWV59_12020</name>
    <name evidence="3" type="ORF">SAMN04489748_1630</name>
    <name evidence="1" type="ORF">SCX10_10350</name>
</gene>
<accession>A0A151C4Q8</accession>
<evidence type="ECO:0000313" key="3">
    <source>
        <dbReference type="EMBL" id="SEB64072.1"/>
    </source>
</evidence>
<dbReference type="AlphaFoldDB" id="A0A151C4Q8"/>
<reference evidence="1" key="3">
    <citation type="submission" date="2023-10" db="EMBL/GenBank/DDBJ databases">
        <title>Supernatant from a Refined Defined Microbial Community Protects Mice from Clostridioides difficile Infection.</title>
        <authorList>
            <person name="Douchant K."/>
            <person name="He S.-M."/>
            <person name="Noordhof C."/>
            <person name="Greenlaw J."/>
            <person name="Schroeter K."/>
            <person name="Vancuren S.J."/>
            <person name="Sjaarda C."/>
            <person name="Allen-Vercoe E."/>
            <person name="Gloor G.B."/>
            <person name="Vanner S.J."/>
            <person name="Petrof E.O."/>
            <person name="Sheth P.M."/>
            <person name="Guzman M."/>
        </authorList>
    </citation>
    <scope>NUCLEOTIDE SEQUENCE</scope>
    <source>
        <strain evidence="1">16-6-I_4_FM</strain>
    </source>
</reference>
<dbReference type="InterPro" id="IPR012340">
    <property type="entry name" value="NA-bd_OB-fold"/>
</dbReference>
<dbReference type="Proteomes" id="UP000182842">
    <property type="component" value="Unassembled WGS sequence"/>
</dbReference>
<name>A0A151C4Q8_BIFLN</name>